<dbReference type="Gene3D" id="3.40.50.150">
    <property type="entry name" value="Vaccinia Virus protein VP39"/>
    <property type="match status" value="1"/>
</dbReference>
<dbReference type="Pfam" id="PF13649">
    <property type="entry name" value="Methyltransf_25"/>
    <property type="match status" value="1"/>
</dbReference>
<sequence length="232" mass="24875">MGRTRQAGHATLRSVETGPHSATRGRPATSGDVATTAADRRVFVRRWLRRPARVGAIAPSSPALARAICSSLPENGHPTVVELGPGTGVFTGEIQRRLGGRGRHLAIEVDATFAALLRGRFDGAEIVEDDASRLPDILATRGVGRVDHVVCGLPWAILPDASQTRLLEATAAALNPRGSFATFAYLHATPMTAARRFRRLLEASFEEVIAGRTVWGNCPPALVLHAFRPRRG</sequence>
<evidence type="ECO:0000313" key="3">
    <source>
        <dbReference type="EMBL" id="BBZ29101.1"/>
    </source>
</evidence>
<gene>
    <name evidence="3" type="ORF">MMAD_33960</name>
</gene>
<evidence type="ECO:0000256" key="1">
    <source>
        <dbReference type="SAM" id="MobiDB-lite"/>
    </source>
</evidence>
<dbReference type="EMBL" id="AP022610">
    <property type="protein sequence ID" value="BBZ29101.1"/>
    <property type="molecule type" value="Genomic_DNA"/>
</dbReference>
<keyword evidence="4" id="KW-1185">Reference proteome</keyword>
<proteinExistence type="predicted"/>
<name>A0A7I7XIS6_9MYCO</name>
<reference evidence="3 4" key="1">
    <citation type="journal article" date="2019" name="Emerg. Microbes Infect.">
        <title>Comprehensive subspecies identification of 175 nontuberculous mycobacteria species based on 7547 genomic profiles.</title>
        <authorList>
            <person name="Matsumoto Y."/>
            <person name="Kinjo T."/>
            <person name="Motooka D."/>
            <person name="Nabeya D."/>
            <person name="Jung N."/>
            <person name="Uechi K."/>
            <person name="Horii T."/>
            <person name="Iida T."/>
            <person name="Fujita J."/>
            <person name="Nakamura S."/>
        </authorList>
    </citation>
    <scope>NUCLEOTIDE SEQUENCE [LARGE SCALE GENOMIC DNA]</scope>
    <source>
        <strain evidence="3 4">JCM 13574</strain>
    </source>
</reference>
<accession>A0A7I7XIS6</accession>
<feature type="domain" description="Methyltransferase" evidence="2">
    <location>
        <begin position="80"/>
        <end position="178"/>
    </location>
</feature>
<dbReference type="Proteomes" id="UP000466517">
    <property type="component" value="Chromosome"/>
</dbReference>
<feature type="region of interest" description="Disordered" evidence="1">
    <location>
        <begin position="1"/>
        <end position="34"/>
    </location>
</feature>
<dbReference type="SUPFAM" id="SSF53335">
    <property type="entry name" value="S-adenosyl-L-methionine-dependent methyltransferases"/>
    <property type="match status" value="1"/>
</dbReference>
<organism evidence="3 4">
    <name type="scientific">Mycolicibacterium madagascariense</name>
    <dbReference type="NCBI Taxonomy" id="212765"/>
    <lineage>
        <taxon>Bacteria</taxon>
        <taxon>Bacillati</taxon>
        <taxon>Actinomycetota</taxon>
        <taxon>Actinomycetes</taxon>
        <taxon>Mycobacteriales</taxon>
        <taxon>Mycobacteriaceae</taxon>
        <taxon>Mycolicibacterium</taxon>
    </lineage>
</organism>
<protein>
    <recommendedName>
        <fullName evidence="2">Methyltransferase domain-containing protein</fullName>
    </recommendedName>
</protein>
<dbReference type="AlphaFoldDB" id="A0A7I7XIS6"/>
<dbReference type="InterPro" id="IPR029063">
    <property type="entry name" value="SAM-dependent_MTases_sf"/>
</dbReference>
<evidence type="ECO:0000259" key="2">
    <source>
        <dbReference type="Pfam" id="PF13649"/>
    </source>
</evidence>
<dbReference type="InterPro" id="IPR041698">
    <property type="entry name" value="Methyltransf_25"/>
</dbReference>
<dbReference type="RefSeq" id="WP_163739392.1">
    <property type="nucleotide sequence ID" value="NZ_AP022610.1"/>
</dbReference>
<dbReference type="CDD" id="cd02440">
    <property type="entry name" value="AdoMet_MTases"/>
    <property type="match status" value="1"/>
</dbReference>
<evidence type="ECO:0000313" key="4">
    <source>
        <dbReference type="Proteomes" id="UP000466517"/>
    </source>
</evidence>
<dbReference type="KEGG" id="mmag:MMAD_33960"/>